<evidence type="ECO:0000313" key="2">
    <source>
        <dbReference type="Proteomes" id="UP001497516"/>
    </source>
</evidence>
<reference evidence="1 2" key="1">
    <citation type="submission" date="2024-04" db="EMBL/GenBank/DDBJ databases">
        <authorList>
            <person name="Fracassetti M."/>
        </authorList>
    </citation>
    <scope>NUCLEOTIDE SEQUENCE [LARGE SCALE GENOMIC DNA]</scope>
</reference>
<protein>
    <submittedName>
        <fullName evidence="1">Uncharacterized protein</fullName>
    </submittedName>
</protein>
<dbReference type="PANTHER" id="PTHR47150:SF5">
    <property type="entry name" value="OS07G0546750 PROTEIN"/>
    <property type="match status" value="1"/>
</dbReference>
<gene>
    <name evidence="1" type="ORF">LTRI10_LOCUS52984</name>
</gene>
<dbReference type="InterPro" id="IPR006912">
    <property type="entry name" value="Harbinger_derived_prot"/>
</dbReference>
<dbReference type="PANTHER" id="PTHR47150">
    <property type="entry name" value="OS12G0169200 PROTEIN"/>
    <property type="match status" value="1"/>
</dbReference>
<organism evidence="1 2">
    <name type="scientific">Linum trigynum</name>
    <dbReference type="NCBI Taxonomy" id="586398"/>
    <lineage>
        <taxon>Eukaryota</taxon>
        <taxon>Viridiplantae</taxon>
        <taxon>Streptophyta</taxon>
        <taxon>Embryophyta</taxon>
        <taxon>Tracheophyta</taxon>
        <taxon>Spermatophyta</taxon>
        <taxon>Magnoliopsida</taxon>
        <taxon>eudicotyledons</taxon>
        <taxon>Gunneridae</taxon>
        <taxon>Pentapetalae</taxon>
        <taxon>rosids</taxon>
        <taxon>fabids</taxon>
        <taxon>Malpighiales</taxon>
        <taxon>Linaceae</taxon>
        <taxon>Linum</taxon>
    </lineage>
</organism>
<dbReference type="EMBL" id="OZ034822">
    <property type="protein sequence ID" value="CAL1413779.1"/>
    <property type="molecule type" value="Genomic_DNA"/>
</dbReference>
<evidence type="ECO:0000313" key="1">
    <source>
        <dbReference type="EMBL" id="CAL1413779.1"/>
    </source>
</evidence>
<dbReference type="AlphaFoldDB" id="A0AAV2GSW5"/>
<dbReference type="Proteomes" id="UP001497516">
    <property type="component" value="Chromosome 9"/>
</dbReference>
<proteinExistence type="predicted"/>
<dbReference type="Pfam" id="PF04827">
    <property type="entry name" value="Plant_tran"/>
    <property type="match status" value="1"/>
</dbReference>
<sequence>MLAYGSPADQLDQYVRMGESTLMDVFRKFCNNIINMYEATYLHAPTPAELRILLHKASSRGFPRMIGSIGMHWEWRNCPSGWAGQYTDHMHRPTIILEAVASYNTWI</sequence>
<name>A0AAV2GSW5_9ROSI</name>
<accession>A0AAV2GSW5</accession>
<keyword evidence="2" id="KW-1185">Reference proteome</keyword>